<dbReference type="InterPro" id="IPR021729">
    <property type="entry name" value="DUF3298"/>
</dbReference>
<dbReference type="Proteomes" id="UP000002350">
    <property type="component" value="Chromosome"/>
</dbReference>
<feature type="domain" description="DUF3298" evidence="2">
    <location>
        <begin position="253"/>
        <end position="322"/>
    </location>
</feature>
<protein>
    <submittedName>
        <fullName evidence="3">Uncharacterized protein</fullName>
    </submittedName>
</protein>
<keyword evidence="4" id="KW-1185">Reference proteome</keyword>
<dbReference type="PANTHER" id="PTHR37549:SF1">
    <property type="entry name" value="LIPOPROTEIN LPRI"/>
    <property type="match status" value="1"/>
</dbReference>
<dbReference type="AlphaFoldDB" id="D4ZK94"/>
<proteinExistence type="predicted"/>
<organism evidence="3 4">
    <name type="scientific">Shewanella violacea (strain JCM 10179 / CIP 106290 / LMG 19151 / DSS12)</name>
    <dbReference type="NCBI Taxonomy" id="637905"/>
    <lineage>
        <taxon>Bacteria</taxon>
        <taxon>Pseudomonadati</taxon>
        <taxon>Pseudomonadota</taxon>
        <taxon>Gammaproteobacteria</taxon>
        <taxon>Alteromonadales</taxon>
        <taxon>Shewanellaceae</taxon>
        <taxon>Shewanella</taxon>
    </lineage>
</organism>
<dbReference type="InterPro" id="IPR037126">
    <property type="entry name" value="PdaC/RsiV-like_sf"/>
</dbReference>
<dbReference type="Pfam" id="PF07007">
    <property type="entry name" value="LprI"/>
    <property type="match status" value="1"/>
</dbReference>
<dbReference type="RefSeq" id="WP_013051398.1">
    <property type="nucleotide sequence ID" value="NC_014012.1"/>
</dbReference>
<dbReference type="eggNOG" id="COG4461">
    <property type="taxonomic scope" value="Bacteria"/>
</dbReference>
<evidence type="ECO:0000313" key="3">
    <source>
        <dbReference type="EMBL" id="BAJ02093.1"/>
    </source>
</evidence>
<dbReference type="HOGENOM" id="CLU_785131_0_0_6"/>
<dbReference type="Pfam" id="PF11738">
    <property type="entry name" value="DUF3298"/>
    <property type="match status" value="1"/>
</dbReference>
<dbReference type="Gene3D" id="1.20.1270.180">
    <property type="match status" value="1"/>
</dbReference>
<feature type="domain" description="Lysozyme inhibitor LprI-like N-terminal" evidence="1">
    <location>
        <begin position="37"/>
        <end position="120"/>
    </location>
</feature>
<name>D4ZK94_SHEVD</name>
<evidence type="ECO:0000259" key="2">
    <source>
        <dbReference type="Pfam" id="PF11738"/>
    </source>
</evidence>
<dbReference type="KEGG" id="svo:SVI_2122"/>
<dbReference type="EMBL" id="AP011177">
    <property type="protein sequence ID" value="BAJ02093.1"/>
    <property type="molecule type" value="Genomic_DNA"/>
</dbReference>
<dbReference type="Gene3D" id="3.90.640.20">
    <property type="entry name" value="Heat-shock cognate protein, ATPase"/>
    <property type="match status" value="1"/>
</dbReference>
<dbReference type="GO" id="GO:0005576">
    <property type="term" value="C:extracellular region"/>
    <property type="evidence" value="ECO:0007669"/>
    <property type="project" value="TreeGrafter"/>
</dbReference>
<dbReference type="InterPro" id="IPR009739">
    <property type="entry name" value="LprI-like_N"/>
</dbReference>
<gene>
    <name evidence="3" type="ordered locus">SVI_2122</name>
</gene>
<dbReference type="OrthoDB" id="8610451at2"/>
<dbReference type="InterPro" id="IPR052755">
    <property type="entry name" value="Lysozyme_Inhibitor_LprI"/>
</dbReference>
<accession>D4ZK94</accession>
<reference evidence="4" key="1">
    <citation type="journal article" date="2010" name="Mol. Biosyst.">
        <title>Complete genome sequence and comparative analysis of Shewanella violacea, a psychrophilic and piezophilic bacterium from deep sea floor sediments.</title>
        <authorList>
            <person name="Aono E."/>
            <person name="Baba T."/>
            <person name="Ara T."/>
            <person name="Nishi T."/>
            <person name="Nakamichi T."/>
            <person name="Inamoto E."/>
            <person name="Toyonaga H."/>
            <person name="Hasegawa M."/>
            <person name="Takai Y."/>
            <person name="Okumura Y."/>
            <person name="Baba M."/>
            <person name="Tomita M."/>
            <person name="Kato C."/>
            <person name="Oshima T."/>
            <person name="Nakasone K."/>
            <person name="Mori H."/>
        </authorList>
    </citation>
    <scope>NUCLEOTIDE SEQUENCE [LARGE SCALE GENOMIC DNA]</scope>
    <source>
        <strain evidence="4">JCM 10179 / CIP 106290 / LMG 19151 / DSS12</strain>
    </source>
</reference>
<evidence type="ECO:0000313" key="4">
    <source>
        <dbReference type="Proteomes" id="UP000002350"/>
    </source>
</evidence>
<evidence type="ECO:0000259" key="1">
    <source>
        <dbReference type="Pfam" id="PF07007"/>
    </source>
</evidence>
<dbReference type="PANTHER" id="PTHR37549">
    <property type="entry name" value="LIPOPROTEIN LPRI"/>
    <property type="match status" value="1"/>
</dbReference>
<sequence>MNLLWQRINYQVMNYRRLAIFVALCLPFKGFAAGINCEKSVTEIEKLICADQELLLQDDRLDVIYWTLQEDNPNFNFYRTRLRQEQREWLKTRDLECKSLDKVKLKYCLEEQYQQRITVLSSLLDAPIYIKSNDGNYDIPFTASIYTDSDGVCHNNKLLQRKSLNRLLNFDPESMELMVKYKKPSPNSVADECPTPTFETTNITYTESMNYVSDNLVSLELYSIANSGGSHPDFDRTLLSLDRAKHSLISWNDMFGENTSFEEYVYQRVYDEIADQEYSYGAIEQFKDLGYFNIRQNGLFIQYDNYDIGTYSHGEPSLTIPLKILKKYMNRKKYQYYFGESQSSKMAIKH</sequence>